<feature type="compositionally biased region" description="Gly residues" evidence="1">
    <location>
        <begin position="337"/>
        <end position="355"/>
    </location>
</feature>
<dbReference type="Pfam" id="PF08757">
    <property type="entry name" value="CotH"/>
    <property type="match status" value="1"/>
</dbReference>
<feature type="compositionally biased region" description="Gly residues" evidence="1">
    <location>
        <begin position="380"/>
        <end position="399"/>
    </location>
</feature>
<keyword evidence="3" id="KW-1185">Reference proteome</keyword>
<protein>
    <recommendedName>
        <fullName evidence="4">Spore coat protein CotH</fullName>
    </recommendedName>
</protein>
<gene>
    <name evidence="2" type="ORF">CIK66_03245</name>
</gene>
<evidence type="ECO:0000313" key="2">
    <source>
        <dbReference type="EMBL" id="PCC40791.1"/>
    </source>
</evidence>
<reference evidence="2 3" key="1">
    <citation type="journal article" date="2017" name="Elife">
        <title>Extensive horizontal gene transfer in cheese-associated bacteria.</title>
        <authorList>
            <person name="Bonham K.S."/>
            <person name="Wolfe B.E."/>
            <person name="Dutton R.J."/>
        </authorList>
    </citation>
    <scope>NUCLEOTIDE SEQUENCE [LARGE SCALE GENOMIC DNA]</scope>
    <source>
        <strain evidence="2 3">341_9</strain>
    </source>
</reference>
<dbReference type="OrthoDB" id="3280828at2"/>
<proteinExistence type="predicted"/>
<dbReference type="InterPro" id="IPR014867">
    <property type="entry name" value="Spore_coat_CotH_CotH2/3/7"/>
</dbReference>
<feature type="region of interest" description="Disordered" evidence="1">
    <location>
        <begin position="337"/>
        <end position="399"/>
    </location>
</feature>
<feature type="compositionally biased region" description="Basic and acidic residues" evidence="1">
    <location>
        <begin position="356"/>
        <end position="368"/>
    </location>
</feature>
<name>A0A2A3YNC7_9MICO</name>
<organism evidence="2 3">
    <name type="scientific">Brachybacterium alimentarium</name>
    <dbReference type="NCBI Taxonomy" id="47845"/>
    <lineage>
        <taxon>Bacteria</taxon>
        <taxon>Bacillati</taxon>
        <taxon>Actinomycetota</taxon>
        <taxon>Actinomycetes</taxon>
        <taxon>Micrococcales</taxon>
        <taxon>Dermabacteraceae</taxon>
        <taxon>Brachybacterium</taxon>
    </lineage>
</organism>
<dbReference type="EMBL" id="NRGR01000005">
    <property type="protein sequence ID" value="PCC40791.1"/>
    <property type="molecule type" value="Genomic_DNA"/>
</dbReference>
<sequence length="475" mass="49515">MDPPSPDPEVPVPHPVRSLRPLRPTRRALLLSAVVAGGAAGGLAACTQSDGTSSSAAGGSAARTDVSSLWDPTALHTIDATVDADELTAMIQTYLDSGDKEWITGSVTIDGTSFEEVGFKLKGNSSLKSIATDDDPATLPWRIRLDKYVDDQGLEGAKDIVVRDNSTPSSLNEAVALDLLAEAGLASQLSVSTALAFNGGDPQLRLILEFLDDDWMASVFSADGILYKAKSDGDYSYRGDDAEDYTDIFDVEGGEEDFAPLIALLKCLEEADDEEFAEQLPDLLEVDLFARYLALEDLIGNFDDIEGPGNNSYLYYGPDTETITIVAWDHNLAFGAQNGGGGSGMPDGGGMPSDGGGERPEDGERPDPGEMPDGATMPSDGGGDDGGAPGGGRGGGMGGGNVLASRFTADEDFAALVEEQATALRTDLVDSGRAQEILDARAAVLTEQASELITAEEVTTDSEQISSVLGGDDGS</sequence>
<dbReference type="PANTHER" id="PTHR40050">
    <property type="entry name" value="INNER SPORE COAT PROTEIN H"/>
    <property type="match status" value="1"/>
</dbReference>
<evidence type="ECO:0000256" key="1">
    <source>
        <dbReference type="SAM" id="MobiDB-lite"/>
    </source>
</evidence>
<dbReference type="InterPro" id="IPR006311">
    <property type="entry name" value="TAT_signal"/>
</dbReference>
<dbReference type="Proteomes" id="UP000218598">
    <property type="component" value="Unassembled WGS sequence"/>
</dbReference>
<dbReference type="AlphaFoldDB" id="A0A2A3YNC7"/>
<feature type="region of interest" description="Disordered" evidence="1">
    <location>
        <begin position="456"/>
        <end position="475"/>
    </location>
</feature>
<comment type="caution">
    <text evidence="2">The sequence shown here is derived from an EMBL/GenBank/DDBJ whole genome shotgun (WGS) entry which is preliminary data.</text>
</comment>
<accession>A0A2A3YNC7</accession>
<dbReference type="PROSITE" id="PS51318">
    <property type="entry name" value="TAT"/>
    <property type="match status" value="1"/>
</dbReference>
<dbReference type="PANTHER" id="PTHR40050:SF1">
    <property type="entry name" value="INNER SPORE COAT PROTEIN H"/>
    <property type="match status" value="1"/>
</dbReference>
<evidence type="ECO:0000313" key="3">
    <source>
        <dbReference type="Proteomes" id="UP000218598"/>
    </source>
</evidence>
<evidence type="ECO:0008006" key="4">
    <source>
        <dbReference type="Google" id="ProtNLM"/>
    </source>
</evidence>